<evidence type="ECO:0000259" key="1">
    <source>
        <dbReference type="Pfam" id="PF18962"/>
    </source>
</evidence>
<sequence>MIGDTVLVVFCDKRSDSLAVYFKRSINNGTSWQSDQILSSPTTNSYKCDIAVYQNNVYVIWDSGFRKSTNGGTNWQSINSLVHGSTIAAENGYLHIAYSNYVNDTSQIFYRRYNGTSWESPVQMSFSKGAVWPDIAADNGYVYLVWCQDTDNDAWYEDIFYTRGLSHGSAWSNIIRITGLGPGGQKFTYPRVFARDSVYMLYTGDRDKYNDFEVYLRPSCDHGATWPTTLRITRDTLLSELASMAINGSTLHVVWDNLGTSKEICYRRRDGAVGLEQTRKNILTTDFTCYPNPFTRKIHFIYHKNLKPVIFKIYDIAGRLVGQLNNPAIWNGNDTSGKKLPPGVYFIQLRTPVQVLIKPHTIFL</sequence>
<reference evidence="3" key="1">
    <citation type="submission" date="2017-01" db="EMBL/GenBank/DDBJ databases">
        <title>Novel pathways for hydrocarbon cycling and metabolic interdependencies in hydrothermal sediment communities.</title>
        <authorList>
            <person name="Dombrowski N."/>
            <person name="Seitz K."/>
            <person name="Teske A."/>
            <person name="Baker B."/>
        </authorList>
    </citation>
    <scope>NUCLEOTIDE SEQUENCE [LARGE SCALE GENOMIC DNA]</scope>
</reference>
<dbReference type="Gene3D" id="2.120.10.10">
    <property type="match status" value="1"/>
</dbReference>
<dbReference type="Gene3D" id="2.60.40.4070">
    <property type="match status" value="1"/>
</dbReference>
<dbReference type="AlphaFoldDB" id="A0A1V4QEH1"/>
<dbReference type="NCBIfam" id="TIGR04183">
    <property type="entry name" value="Por_Secre_tail"/>
    <property type="match status" value="1"/>
</dbReference>
<name>A0A1V4QEH1_UNCW3</name>
<dbReference type="Proteomes" id="UP000191663">
    <property type="component" value="Unassembled WGS sequence"/>
</dbReference>
<dbReference type="EMBL" id="MUKB01000133">
    <property type="protein sequence ID" value="OPX17391.1"/>
    <property type="molecule type" value="Genomic_DNA"/>
</dbReference>
<organism evidence="2 3">
    <name type="scientific">candidate division WOR-3 bacterium 4484_100</name>
    <dbReference type="NCBI Taxonomy" id="1936077"/>
    <lineage>
        <taxon>Bacteria</taxon>
        <taxon>Bacteria division WOR-3</taxon>
    </lineage>
</organism>
<evidence type="ECO:0000313" key="2">
    <source>
        <dbReference type="EMBL" id="OPX17391.1"/>
    </source>
</evidence>
<gene>
    <name evidence="2" type="ORF">BXT86_06760</name>
</gene>
<feature type="domain" description="Secretion system C-terminal sorting" evidence="1">
    <location>
        <begin position="290"/>
        <end position="351"/>
    </location>
</feature>
<dbReference type="InterPro" id="IPR026444">
    <property type="entry name" value="Secre_tail"/>
</dbReference>
<comment type="caution">
    <text evidence="2">The sequence shown here is derived from an EMBL/GenBank/DDBJ whole genome shotgun (WGS) entry which is preliminary data.</text>
</comment>
<dbReference type="InterPro" id="IPR036278">
    <property type="entry name" value="Sialidase_sf"/>
</dbReference>
<evidence type="ECO:0000313" key="3">
    <source>
        <dbReference type="Proteomes" id="UP000191663"/>
    </source>
</evidence>
<dbReference type="SUPFAM" id="SSF50939">
    <property type="entry name" value="Sialidases"/>
    <property type="match status" value="1"/>
</dbReference>
<dbReference type="Pfam" id="PF18962">
    <property type="entry name" value="Por_Secre_tail"/>
    <property type="match status" value="1"/>
</dbReference>
<accession>A0A1V4QEH1</accession>
<protein>
    <recommendedName>
        <fullName evidence="1">Secretion system C-terminal sorting domain-containing protein</fullName>
    </recommendedName>
</protein>
<proteinExistence type="predicted"/>